<keyword evidence="8" id="KW-0446">Lipid-binding</keyword>
<evidence type="ECO:0000256" key="13">
    <source>
        <dbReference type="SAM" id="SignalP"/>
    </source>
</evidence>
<evidence type="ECO:0000256" key="11">
    <source>
        <dbReference type="ARBA" id="ARBA00023288"/>
    </source>
</evidence>
<dbReference type="CDD" id="cd00010">
    <property type="entry name" value="AAI_LTSS"/>
    <property type="match status" value="1"/>
</dbReference>
<dbReference type="Pfam" id="PF14368">
    <property type="entry name" value="LTP_2"/>
    <property type="match status" value="1"/>
</dbReference>
<organism evidence="15 16">
    <name type="scientific">Prunus yedoensis var. nudiflora</name>
    <dbReference type="NCBI Taxonomy" id="2094558"/>
    <lineage>
        <taxon>Eukaryota</taxon>
        <taxon>Viridiplantae</taxon>
        <taxon>Streptophyta</taxon>
        <taxon>Embryophyta</taxon>
        <taxon>Tracheophyta</taxon>
        <taxon>Spermatophyta</taxon>
        <taxon>Magnoliopsida</taxon>
        <taxon>eudicotyledons</taxon>
        <taxon>Gunneridae</taxon>
        <taxon>Pentapetalae</taxon>
        <taxon>rosids</taxon>
        <taxon>fabids</taxon>
        <taxon>Rosales</taxon>
        <taxon>Rosaceae</taxon>
        <taxon>Amygdaloideae</taxon>
        <taxon>Amygdaleae</taxon>
        <taxon>Prunus</taxon>
    </lineage>
</organism>
<evidence type="ECO:0000256" key="12">
    <source>
        <dbReference type="SAM" id="MobiDB-lite"/>
    </source>
</evidence>
<keyword evidence="16" id="KW-1185">Reference proteome</keyword>
<evidence type="ECO:0000256" key="8">
    <source>
        <dbReference type="ARBA" id="ARBA00023121"/>
    </source>
</evidence>
<protein>
    <submittedName>
        <fullName evidence="15">Protein YLS3-like</fullName>
    </submittedName>
</protein>
<dbReference type="InterPro" id="IPR043325">
    <property type="entry name" value="LTSS"/>
</dbReference>
<keyword evidence="11" id="KW-0449">Lipoprotein</keyword>
<evidence type="ECO:0000256" key="5">
    <source>
        <dbReference type="ARBA" id="ARBA00022475"/>
    </source>
</evidence>
<dbReference type="OrthoDB" id="779300at2759"/>
<accession>A0A314XT13</accession>
<evidence type="ECO:0000256" key="2">
    <source>
        <dbReference type="ARBA" id="ARBA00004609"/>
    </source>
</evidence>
<comment type="subcellular location">
    <subcellularLocation>
        <location evidence="2">Cell membrane</location>
        <topology evidence="2">Lipid-anchor</topology>
        <topology evidence="2">GPI-anchor</topology>
    </subcellularLocation>
</comment>
<keyword evidence="6" id="KW-0336">GPI-anchor</keyword>
<keyword evidence="6" id="KW-0472">Membrane</keyword>
<evidence type="ECO:0000313" key="15">
    <source>
        <dbReference type="EMBL" id="PQP95769.1"/>
    </source>
</evidence>
<sequence>MRNKKLKVFCIVVASLAMASMATMEDDENECAEQMATLAACIPFVSGTAKKPTPECCENTKKVKATKPKCLCALIKESADPSMGLPVNTTLALQMPSACNIDGKISDCPSILKLPPNSPDAKIFKEADSNSTTSPTTDGHDHQSTPSSASTSSSSSVSTSPSSSSSGSDSKPSDSKANPSSGATLMKLTGTTYLLMMMVSMALMLN</sequence>
<name>A0A314XT13_PRUYE</name>
<dbReference type="AlphaFoldDB" id="A0A314XT13"/>
<dbReference type="STRING" id="2094558.A0A314XT13"/>
<feature type="region of interest" description="Disordered" evidence="12">
    <location>
        <begin position="119"/>
        <end position="184"/>
    </location>
</feature>
<dbReference type="PANTHER" id="PTHR33044">
    <property type="entry name" value="BIFUNCTIONAL INHIBITOR/LIPID-TRANSFER PROTEIN/SEED STORAGE 2S ALBUMIN SUPERFAMILY PROTEIN-RELATED"/>
    <property type="match status" value="1"/>
</dbReference>
<evidence type="ECO:0000256" key="7">
    <source>
        <dbReference type="ARBA" id="ARBA00022729"/>
    </source>
</evidence>
<dbReference type="InterPro" id="IPR036312">
    <property type="entry name" value="Bifun_inhib/LTP/seed_sf"/>
</dbReference>
<reference evidence="15 16" key="1">
    <citation type="submission" date="2018-02" db="EMBL/GenBank/DDBJ databases">
        <title>Draft genome of wild Prunus yedoensis var. nudiflora.</title>
        <authorList>
            <person name="Baek S."/>
            <person name="Kim J.-H."/>
            <person name="Choi K."/>
            <person name="Kim G.-B."/>
            <person name="Cho A."/>
            <person name="Jang H."/>
            <person name="Shin C.-H."/>
            <person name="Yu H.-J."/>
            <person name="Mun J.-H."/>
        </authorList>
    </citation>
    <scope>NUCLEOTIDE SEQUENCE [LARGE SCALE GENOMIC DNA]</scope>
    <source>
        <strain evidence="16">cv. Jeju island</strain>
        <tissue evidence="15">Leaf</tissue>
    </source>
</reference>
<keyword evidence="9" id="KW-1015">Disulfide bond</keyword>
<comment type="similarity">
    <text evidence="3">Belongs to the plant LTP family.</text>
</comment>
<dbReference type="Proteomes" id="UP000250321">
    <property type="component" value="Unassembled WGS sequence"/>
</dbReference>
<evidence type="ECO:0000256" key="3">
    <source>
        <dbReference type="ARBA" id="ARBA00009748"/>
    </source>
</evidence>
<keyword evidence="4" id="KW-0813">Transport</keyword>
<keyword evidence="5" id="KW-1003">Cell membrane</keyword>
<dbReference type="EMBL" id="PJQY01002190">
    <property type="protein sequence ID" value="PQP95769.1"/>
    <property type="molecule type" value="Genomic_DNA"/>
</dbReference>
<evidence type="ECO:0000256" key="6">
    <source>
        <dbReference type="ARBA" id="ARBA00022622"/>
    </source>
</evidence>
<dbReference type="Gene3D" id="1.10.110.10">
    <property type="entry name" value="Plant lipid-transfer and hydrophobic proteins"/>
    <property type="match status" value="1"/>
</dbReference>
<comment type="caution">
    <text evidence="15">The sequence shown here is derived from an EMBL/GenBank/DDBJ whole genome shotgun (WGS) entry which is preliminary data.</text>
</comment>
<evidence type="ECO:0000256" key="9">
    <source>
        <dbReference type="ARBA" id="ARBA00023157"/>
    </source>
</evidence>
<dbReference type="InterPro" id="IPR016140">
    <property type="entry name" value="Bifunc_inhib/LTP/seed_store"/>
</dbReference>
<comment type="function">
    <text evidence="1">Plant non-specific lipid-transfer proteins transfer phospholipids as well as galactolipids across membranes. May play a role in wax or cutin deposition in the cell walls of expanding epidermal cells and certain secretory tissues.</text>
</comment>
<feature type="chain" id="PRO_5016424964" evidence="13">
    <location>
        <begin position="23"/>
        <end position="206"/>
    </location>
</feature>
<evidence type="ECO:0000256" key="4">
    <source>
        <dbReference type="ARBA" id="ARBA00022448"/>
    </source>
</evidence>
<feature type="signal peptide" evidence="13">
    <location>
        <begin position="1"/>
        <end position="22"/>
    </location>
</feature>
<dbReference type="GO" id="GO:0098552">
    <property type="term" value="C:side of membrane"/>
    <property type="evidence" value="ECO:0007669"/>
    <property type="project" value="UniProtKB-KW"/>
</dbReference>
<evidence type="ECO:0000256" key="10">
    <source>
        <dbReference type="ARBA" id="ARBA00023180"/>
    </source>
</evidence>
<evidence type="ECO:0000256" key="1">
    <source>
        <dbReference type="ARBA" id="ARBA00003211"/>
    </source>
</evidence>
<dbReference type="GO" id="GO:0005886">
    <property type="term" value="C:plasma membrane"/>
    <property type="evidence" value="ECO:0007669"/>
    <property type="project" value="UniProtKB-SubCell"/>
</dbReference>
<proteinExistence type="inferred from homology"/>
<dbReference type="SMART" id="SM00499">
    <property type="entry name" value="AAI"/>
    <property type="match status" value="1"/>
</dbReference>
<gene>
    <name evidence="15" type="ORF">Pyn_16220</name>
</gene>
<dbReference type="SUPFAM" id="SSF47699">
    <property type="entry name" value="Bifunctional inhibitor/lipid-transfer protein/seed storage 2S albumin"/>
    <property type="match status" value="1"/>
</dbReference>
<keyword evidence="7 13" id="KW-0732">Signal</keyword>
<feature type="compositionally biased region" description="Low complexity" evidence="12">
    <location>
        <begin position="144"/>
        <end position="170"/>
    </location>
</feature>
<feature type="domain" description="Bifunctional inhibitor/plant lipid transfer protein/seed storage helical" evidence="14">
    <location>
        <begin position="31"/>
        <end position="108"/>
    </location>
</feature>
<keyword evidence="10" id="KW-0325">Glycoprotein</keyword>
<dbReference type="GO" id="GO:0008289">
    <property type="term" value="F:lipid binding"/>
    <property type="evidence" value="ECO:0007669"/>
    <property type="project" value="UniProtKB-KW"/>
</dbReference>
<evidence type="ECO:0000259" key="14">
    <source>
        <dbReference type="SMART" id="SM00499"/>
    </source>
</evidence>
<evidence type="ECO:0000313" key="16">
    <source>
        <dbReference type="Proteomes" id="UP000250321"/>
    </source>
</evidence>